<dbReference type="Gene3D" id="1.25.40.20">
    <property type="entry name" value="Ankyrin repeat-containing domain"/>
    <property type="match status" value="1"/>
</dbReference>
<protein>
    <submittedName>
        <fullName evidence="2">Uncharacterized protein</fullName>
    </submittedName>
</protein>
<accession>A0A813VHI2</accession>
<dbReference type="AlphaFoldDB" id="A0A813VHI2"/>
<dbReference type="SUPFAM" id="SSF56399">
    <property type="entry name" value="ADP-ribosylation"/>
    <property type="match status" value="1"/>
</dbReference>
<reference evidence="2" key="1">
    <citation type="submission" date="2021-02" db="EMBL/GenBank/DDBJ databases">
        <authorList>
            <person name="Nowell W R."/>
        </authorList>
    </citation>
    <scope>NUCLEOTIDE SEQUENCE</scope>
</reference>
<keyword evidence="3" id="KW-1185">Reference proteome</keyword>
<dbReference type="EMBL" id="CAJNOR010000203">
    <property type="protein sequence ID" value="CAF0838583.1"/>
    <property type="molecule type" value="Genomic_DNA"/>
</dbReference>
<dbReference type="InterPro" id="IPR036770">
    <property type="entry name" value="Ankyrin_rpt-contain_sf"/>
</dbReference>
<dbReference type="PROSITE" id="PS50297">
    <property type="entry name" value="ANK_REP_REGION"/>
    <property type="match status" value="1"/>
</dbReference>
<sequence length="450" mass="52091">MGPSPSKEEMMRKSNPVKGKADEFYFACREGNLDYVKETLPAMTWEELNQLQPNGSTYLHVASHTGRTEIVRLLLQHGCVRSNLNLYGLTPYDEAWSEEIKVLFHRPRDERGGCRFVDNDIDETFRLTSSLAATADSPSMRTTMNEDDEQINEIDGDADFVINEWVETFNHFDKYSALMVGTIFKSNLFYRLVGLKRSSLHLMMDYVLSISLTENDRGNPAIYSILNEYQTRREIKSLLALYTHQSSFYTSLRDDSKCAAFTTLLYRNLSKIRRRFYKGTSYRGMKLQKKELSAYFSLSRHTGFALMNTKFQSSSKNKEVAKLFFNPADIPDDSNIREYMVLIEYHFLEPCESAIDLAPTVETNLSAYPHEQEVLILPHTLFELFEMKYDETTKTAIIRLKHIVPRGIFSSLRCAVKEFQTMTPEDLQQTLSRLERNVKSMMEFVNNSDN</sequence>
<organism evidence="2 3">
    <name type="scientific">Adineta ricciae</name>
    <name type="common">Rotifer</name>
    <dbReference type="NCBI Taxonomy" id="249248"/>
    <lineage>
        <taxon>Eukaryota</taxon>
        <taxon>Metazoa</taxon>
        <taxon>Spiralia</taxon>
        <taxon>Gnathifera</taxon>
        <taxon>Rotifera</taxon>
        <taxon>Eurotatoria</taxon>
        <taxon>Bdelloidea</taxon>
        <taxon>Adinetida</taxon>
        <taxon>Adinetidae</taxon>
        <taxon>Adineta</taxon>
    </lineage>
</organism>
<dbReference type="PROSITE" id="PS50088">
    <property type="entry name" value="ANK_REPEAT"/>
    <property type="match status" value="1"/>
</dbReference>
<gene>
    <name evidence="2" type="ORF">XAT740_LOCUS4846</name>
</gene>
<dbReference type="Gene3D" id="3.90.176.10">
    <property type="entry name" value="Toxin ADP-ribosyltransferase, Chain A, domain 1"/>
    <property type="match status" value="1"/>
</dbReference>
<dbReference type="SUPFAM" id="SSF48403">
    <property type="entry name" value="Ankyrin repeat"/>
    <property type="match status" value="1"/>
</dbReference>
<comment type="caution">
    <text evidence="2">The sequence shown here is derived from an EMBL/GenBank/DDBJ whole genome shotgun (WGS) entry which is preliminary data.</text>
</comment>
<evidence type="ECO:0000313" key="2">
    <source>
        <dbReference type="EMBL" id="CAF0838583.1"/>
    </source>
</evidence>
<dbReference type="Pfam" id="PF12796">
    <property type="entry name" value="Ank_2"/>
    <property type="match status" value="1"/>
</dbReference>
<evidence type="ECO:0000256" key="1">
    <source>
        <dbReference type="PROSITE-ProRule" id="PRU00023"/>
    </source>
</evidence>
<dbReference type="Proteomes" id="UP000663828">
    <property type="component" value="Unassembled WGS sequence"/>
</dbReference>
<proteinExistence type="predicted"/>
<evidence type="ECO:0000313" key="3">
    <source>
        <dbReference type="Proteomes" id="UP000663828"/>
    </source>
</evidence>
<name>A0A813VHI2_ADIRI</name>
<dbReference type="InterPro" id="IPR002110">
    <property type="entry name" value="Ankyrin_rpt"/>
</dbReference>
<feature type="repeat" description="ANK" evidence="1">
    <location>
        <begin position="54"/>
        <end position="78"/>
    </location>
</feature>
<keyword evidence="1" id="KW-0040">ANK repeat</keyword>
<dbReference type="SMART" id="SM00248">
    <property type="entry name" value="ANK"/>
    <property type="match status" value="1"/>
</dbReference>